<protein>
    <submittedName>
        <fullName evidence="2">Uncharacterized protein</fullName>
    </submittedName>
</protein>
<sequence length="195" mass="22230">MVREWLCEKDQNLRMYRPHPERWHVIDWEQVLGRCAGSEGDLLFDSESVQLSKEEELTFDGLFKNRRSRKNVYKTRDYGMQSSRFCSHKICNPPDFAAAQYFLHVILASGICGAGVGGSTEIEEEHRGAQTPKKQKLDEEEEERRRESITVPSRRRATNEQARPEQSARKLILTAGSSADTGRTAISKGSPSLEE</sequence>
<organism evidence="2 3">
    <name type="scientific">Marchantia polymorpha subsp. ruderalis</name>
    <dbReference type="NCBI Taxonomy" id="1480154"/>
    <lineage>
        <taxon>Eukaryota</taxon>
        <taxon>Viridiplantae</taxon>
        <taxon>Streptophyta</taxon>
        <taxon>Embryophyta</taxon>
        <taxon>Marchantiophyta</taxon>
        <taxon>Marchantiopsida</taxon>
        <taxon>Marchantiidae</taxon>
        <taxon>Marchantiales</taxon>
        <taxon>Marchantiaceae</taxon>
        <taxon>Marchantia</taxon>
    </lineage>
</organism>
<dbReference type="Proteomes" id="UP000077202">
    <property type="component" value="Unassembled WGS sequence"/>
</dbReference>
<comment type="caution">
    <text evidence="2">The sequence shown here is derived from an EMBL/GenBank/DDBJ whole genome shotgun (WGS) entry which is preliminary data.</text>
</comment>
<evidence type="ECO:0000256" key="1">
    <source>
        <dbReference type="SAM" id="MobiDB-lite"/>
    </source>
</evidence>
<evidence type="ECO:0000313" key="3">
    <source>
        <dbReference type="Proteomes" id="UP000077202"/>
    </source>
</evidence>
<proteinExistence type="predicted"/>
<reference evidence="2" key="1">
    <citation type="submission" date="2016-03" db="EMBL/GenBank/DDBJ databases">
        <title>Mechanisms controlling the formation of the plant cell surface in tip-growing cells are functionally conserved among land plants.</title>
        <authorList>
            <person name="Honkanen S."/>
            <person name="Jones V.A."/>
            <person name="Morieri G."/>
            <person name="Champion C."/>
            <person name="Hetherington A.J."/>
            <person name="Kelly S."/>
            <person name="Saint-Marcoux D."/>
            <person name="Proust H."/>
            <person name="Prescott H."/>
            <person name="Dolan L."/>
        </authorList>
    </citation>
    <scope>NUCLEOTIDE SEQUENCE [LARGE SCALE GENOMIC DNA]</scope>
    <source>
        <tissue evidence="2">Whole gametophyte</tissue>
    </source>
</reference>
<feature type="region of interest" description="Disordered" evidence="1">
    <location>
        <begin position="123"/>
        <end position="195"/>
    </location>
</feature>
<dbReference type="AlphaFoldDB" id="A0A176W8Y0"/>
<gene>
    <name evidence="2" type="ORF">AXG93_3241s1100</name>
</gene>
<dbReference type="EMBL" id="LVLJ01001521">
    <property type="protein sequence ID" value="OAE29113.1"/>
    <property type="molecule type" value="Genomic_DNA"/>
</dbReference>
<accession>A0A176W8Y0</accession>
<keyword evidence="3" id="KW-1185">Reference proteome</keyword>
<evidence type="ECO:0000313" key="2">
    <source>
        <dbReference type="EMBL" id="OAE29113.1"/>
    </source>
</evidence>
<name>A0A176W8Y0_MARPO</name>